<accession>A0A4R7K8U1</accession>
<dbReference type="AlphaFoldDB" id="A0A4R7K8U1"/>
<protein>
    <submittedName>
        <fullName evidence="1">Uncharacterized protein</fullName>
    </submittedName>
</protein>
<gene>
    <name evidence="1" type="ORF">EDD71_1294</name>
</gene>
<comment type="caution">
    <text evidence="1">The sequence shown here is derived from an EMBL/GenBank/DDBJ whole genome shotgun (WGS) entry which is preliminary data.</text>
</comment>
<dbReference type="Proteomes" id="UP000295325">
    <property type="component" value="Unassembled WGS sequence"/>
</dbReference>
<evidence type="ECO:0000313" key="1">
    <source>
        <dbReference type="EMBL" id="TDT50389.1"/>
    </source>
</evidence>
<evidence type="ECO:0000313" key="2">
    <source>
        <dbReference type="Proteomes" id="UP000295325"/>
    </source>
</evidence>
<sequence>MMIRFGYPYFGKKYLYDIVTNTLHYLVNEKPECRIDEIDEENVDMYSSLNEGSLITDHPVYRPCPHCMKKEYE</sequence>
<proteinExistence type="predicted"/>
<reference evidence="1 2" key="1">
    <citation type="submission" date="2019-03" db="EMBL/GenBank/DDBJ databases">
        <title>Genomic Encyclopedia of Type Strains, Phase IV (KMG-IV): sequencing the most valuable type-strain genomes for metagenomic binning, comparative biology and taxonomic classification.</title>
        <authorList>
            <person name="Goeker M."/>
        </authorList>
    </citation>
    <scope>NUCLEOTIDE SEQUENCE [LARGE SCALE GENOMIC DNA]</scope>
    <source>
        <strain evidence="1 2">DSM 24455</strain>
    </source>
</reference>
<keyword evidence="2" id="KW-1185">Reference proteome</keyword>
<dbReference type="EMBL" id="SOAZ01000029">
    <property type="protein sequence ID" value="TDT50389.1"/>
    <property type="molecule type" value="Genomic_DNA"/>
</dbReference>
<organism evidence="1 2">
    <name type="scientific">Fonticella tunisiensis</name>
    <dbReference type="NCBI Taxonomy" id="1096341"/>
    <lineage>
        <taxon>Bacteria</taxon>
        <taxon>Bacillati</taxon>
        <taxon>Bacillota</taxon>
        <taxon>Clostridia</taxon>
        <taxon>Eubacteriales</taxon>
        <taxon>Clostridiaceae</taxon>
        <taxon>Fonticella</taxon>
    </lineage>
</organism>
<name>A0A4R7K8U1_9CLOT</name>